<dbReference type="EMBL" id="CP000033">
    <property type="protein sequence ID" value="AAV42365.1"/>
    <property type="molecule type" value="Genomic_DNA"/>
</dbReference>
<dbReference type="PATRIC" id="fig|272621.13.peg.459"/>
<proteinExistence type="predicted"/>
<dbReference type="BioCyc" id="LACI272621:G1G49-505-MONOMER"/>
<accession>Q5FLQ9</accession>
<dbReference type="STRING" id="272621.LBA0480"/>
<gene>
    <name evidence="1" type="ordered locus">LBA0480</name>
</gene>
<dbReference type="eggNOG" id="ENOG5030BN6">
    <property type="taxonomic scope" value="Bacteria"/>
</dbReference>
<organism evidence="2">
    <name type="scientific">Lactobacillus acidophilus (strain ATCC 700396 / NCK56 / N2 / NCFM)</name>
    <dbReference type="NCBI Taxonomy" id="272621"/>
    <lineage>
        <taxon>Bacteria</taxon>
        <taxon>Bacillati</taxon>
        <taxon>Bacillota</taxon>
        <taxon>Bacilli</taxon>
        <taxon>Lactobacillales</taxon>
        <taxon>Lactobacillaceae</taxon>
        <taxon>Lactobacillus</taxon>
    </lineage>
</organism>
<dbReference type="AlphaFoldDB" id="Q5FLQ9"/>
<dbReference type="HOGENOM" id="CLU_2142703_0_0_9"/>
<evidence type="ECO:0000313" key="1">
    <source>
        <dbReference type="EMBL" id="AAV42365.1"/>
    </source>
</evidence>
<protein>
    <submittedName>
        <fullName evidence="1">Uncharacterized protein</fullName>
    </submittedName>
</protein>
<sequence length="116" mass="13135">MEDNNMFKPNISPEALLSSYTVKVAEVTARKVNTDYHNSTDVSEYPSLVKFVIVNDNKNVNDGQTFYIKLKKTDGLTPGDKFDFSKAKIVNGKVHFWARKNYVNVSIKGDTVTRVQ</sequence>
<keyword evidence="2" id="KW-1185">Reference proteome</keyword>
<evidence type="ECO:0000313" key="2">
    <source>
        <dbReference type="Proteomes" id="UP000006381"/>
    </source>
</evidence>
<reference evidence="1 2" key="1">
    <citation type="journal article" date="2005" name="Proc. Natl. Acad. Sci. U.S.A.">
        <title>Complete genome sequence of the probiotic lactic acid bacterium Lactobacillus acidophilus NCFM.</title>
        <authorList>
            <person name="Altermann E."/>
            <person name="Russell W.M."/>
            <person name="Azcarate-Peril M.A."/>
            <person name="Barrangou R."/>
            <person name="Buck B.L."/>
            <person name="McAuliffe O."/>
            <person name="Souther N."/>
            <person name="Dobson A."/>
            <person name="Duong T."/>
            <person name="Callanan M."/>
            <person name="Lick S."/>
            <person name="Hamrick A."/>
            <person name="Cano R."/>
            <person name="Klaenhammer T.R."/>
        </authorList>
    </citation>
    <scope>NUCLEOTIDE SEQUENCE [LARGE SCALE GENOMIC DNA]</scope>
    <source>
        <strain evidence="2">ATCC 700396 / NCK56 / N2 / NCFM</strain>
    </source>
</reference>
<dbReference type="Proteomes" id="UP000006381">
    <property type="component" value="Chromosome"/>
</dbReference>
<name>Q5FLQ9_LACAC</name>
<dbReference type="KEGG" id="lac:LBA0480"/>